<evidence type="ECO:0000256" key="3">
    <source>
        <dbReference type="ARBA" id="ARBA00022679"/>
    </source>
</evidence>
<keyword evidence="5 8" id="KW-1133">Transmembrane helix</keyword>
<evidence type="ECO:0000313" key="10">
    <source>
        <dbReference type="Proteomes" id="UP000887023"/>
    </source>
</evidence>
<dbReference type="InterPro" id="IPR018584">
    <property type="entry name" value="GT87"/>
</dbReference>
<feature type="transmembrane region" description="Helical" evidence="8">
    <location>
        <begin position="233"/>
        <end position="257"/>
    </location>
</feature>
<comment type="subcellular location">
    <subcellularLocation>
        <location evidence="1">Cell membrane</location>
        <topology evidence="1">Multi-pass membrane protein</topology>
    </subcellularLocation>
</comment>
<feature type="transmembrane region" description="Helical" evidence="8">
    <location>
        <begin position="437"/>
        <end position="460"/>
    </location>
</feature>
<evidence type="ECO:0000256" key="4">
    <source>
        <dbReference type="ARBA" id="ARBA00022692"/>
    </source>
</evidence>
<dbReference type="InterPro" id="IPR016570">
    <property type="entry name" value="UCP010361"/>
</dbReference>
<keyword evidence="4 8" id="KW-0812">Transmembrane</keyword>
<dbReference type="EMBL" id="CP079105">
    <property type="protein sequence ID" value="QXQ16069.1"/>
    <property type="molecule type" value="Genomic_DNA"/>
</dbReference>
<comment type="similarity">
    <text evidence="7">Belongs to the glycosyltransferase 87 family.</text>
</comment>
<name>A0ABX8SGH8_9ACTN</name>
<keyword evidence="3" id="KW-0808">Transferase</keyword>
<evidence type="ECO:0000256" key="7">
    <source>
        <dbReference type="ARBA" id="ARBA00024033"/>
    </source>
</evidence>
<evidence type="ECO:0000256" key="1">
    <source>
        <dbReference type="ARBA" id="ARBA00004651"/>
    </source>
</evidence>
<dbReference type="PIRSF" id="PIRSF010361">
    <property type="entry name" value="UCP010361"/>
    <property type="match status" value="1"/>
</dbReference>
<feature type="transmembrane region" description="Helical" evidence="8">
    <location>
        <begin position="43"/>
        <end position="63"/>
    </location>
</feature>
<sequence>MAPDRRSATWRDLPSWTDSLASQLSRLVGGPIGRHALIGRARFWTPVRVVLAMAVVFLAFGWFGKAACIQQHPGDNGPALDWSNNRQYVAMCYTDIVPLYGAERLNEGAFPYKVSWVEDGSAGLPQVRYMEYPVVAGLYQYVVMRAAKAWDAVPWLPGALQVAIYFNMAALGLAAAWLVTVWATALSAGRRIWDSATLACTPLIAVHGFTNFDPLATAFAAGGMLAWARRRPALAGVLLGLGAATKLYPLFLLLPLLALCIRVSRLREWGVATATALVTWLAVNLPIAALFWNGWLEFFRLNTERNADPDSIYNVIKSFTGWPGFDGELGQGEPPVILNMVSLALFAAVAAGVGYVALTAPRRPRFPQLCFLLIAGFLLTNKVWSPQYSLWLTPLAVLAYPHRRVLLTWMTVDALVWVPRMFFYLGVDNKGLPEQWFTGAVVLRDIAVLSLCGLILYRIYHPDGDLVRAEGADDPAGGVLDHAPDRFPSRLPSRLRPRAAAVPAAAPPPEPVVSRV</sequence>
<gene>
    <name evidence="9" type="ORF">KV203_18825</name>
</gene>
<feature type="transmembrane region" description="Helical" evidence="8">
    <location>
        <begin position="198"/>
        <end position="227"/>
    </location>
</feature>
<feature type="transmembrane region" description="Helical" evidence="8">
    <location>
        <begin position="269"/>
        <end position="292"/>
    </location>
</feature>
<keyword evidence="10" id="KW-1185">Reference proteome</keyword>
<accession>A0ABX8SGH8</accession>
<evidence type="ECO:0000256" key="5">
    <source>
        <dbReference type="ARBA" id="ARBA00022989"/>
    </source>
</evidence>
<keyword evidence="6 8" id="KW-0472">Membrane</keyword>
<feature type="transmembrane region" description="Helical" evidence="8">
    <location>
        <begin position="164"/>
        <end position="186"/>
    </location>
</feature>
<reference evidence="9" key="1">
    <citation type="submission" date="2021-07" db="EMBL/GenBank/DDBJ databases">
        <title>Candidatus Kaistella beijingensis sp. nov. isolated from a municipal wastewater treatment plant is involved in sludge foaming.</title>
        <authorList>
            <person name="Song Y."/>
            <person name="Liu S.-J."/>
        </authorList>
    </citation>
    <scope>NUCLEOTIDE SEQUENCE</scope>
    <source>
        <strain evidence="9">DSM 43998</strain>
    </source>
</reference>
<evidence type="ECO:0000313" key="9">
    <source>
        <dbReference type="EMBL" id="QXQ16069.1"/>
    </source>
</evidence>
<feature type="transmembrane region" description="Helical" evidence="8">
    <location>
        <begin position="405"/>
        <end position="425"/>
    </location>
</feature>
<keyword evidence="2" id="KW-1003">Cell membrane</keyword>
<organism evidence="9 10">
    <name type="scientific">Skermania pinensis</name>
    <dbReference type="NCBI Taxonomy" id="39122"/>
    <lineage>
        <taxon>Bacteria</taxon>
        <taxon>Bacillati</taxon>
        <taxon>Actinomycetota</taxon>
        <taxon>Actinomycetes</taxon>
        <taxon>Mycobacteriales</taxon>
        <taxon>Gordoniaceae</taxon>
        <taxon>Skermania</taxon>
    </lineage>
</organism>
<protein>
    <submittedName>
        <fullName evidence="9">DUF2029 domain-containing protein</fullName>
    </submittedName>
</protein>
<proteinExistence type="inferred from homology"/>
<dbReference type="Proteomes" id="UP000887023">
    <property type="component" value="Chromosome"/>
</dbReference>
<evidence type="ECO:0000256" key="8">
    <source>
        <dbReference type="SAM" id="Phobius"/>
    </source>
</evidence>
<dbReference type="Pfam" id="PF09594">
    <property type="entry name" value="GT87"/>
    <property type="match status" value="1"/>
</dbReference>
<evidence type="ECO:0000256" key="2">
    <source>
        <dbReference type="ARBA" id="ARBA00022475"/>
    </source>
</evidence>
<evidence type="ECO:0000256" key="6">
    <source>
        <dbReference type="ARBA" id="ARBA00023136"/>
    </source>
</evidence>
<feature type="transmembrane region" description="Helical" evidence="8">
    <location>
        <begin position="336"/>
        <end position="357"/>
    </location>
</feature>